<feature type="transmembrane region" description="Helical" evidence="13">
    <location>
        <begin position="944"/>
        <end position="973"/>
    </location>
</feature>
<dbReference type="InterPro" id="IPR013649">
    <property type="entry name" value="Integrin_alpha_Ig-like_1"/>
</dbReference>
<dbReference type="Gene3D" id="2.60.40.1530">
    <property type="entry name" value="ntegrin, alpha v. Chain A, domain 4"/>
    <property type="match status" value="1"/>
</dbReference>
<dbReference type="InterPro" id="IPR032695">
    <property type="entry name" value="Integrin_dom_sf"/>
</dbReference>
<dbReference type="GO" id="GO:0007160">
    <property type="term" value="P:cell-matrix adhesion"/>
    <property type="evidence" value="ECO:0007669"/>
    <property type="project" value="TreeGrafter"/>
</dbReference>
<dbReference type="InterPro" id="IPR013519">
    <property type="entry name" value="Int_alpha_beta-p"/>
</dbReference>
<dbReference type="Gene3D" id="2.60.40.1460">
    <property type="entry name" value="Integrin domains. Chain A, domain 2"/>
    <property type="match status" value="1"/>
</dbReference>
<accession>A0A154PDS6</accession>
<evidence type="ECO:0000313" key="17">
    <source>
        <dbReference type="EMBL" id="KZC10049.1"/>
    </source>
</evidence>
<name>A0A154PDS6_DUFNO</name>
<dbReference type="InterPro" id="IPR048286">
    <property type="entry name" value="Integrin_alpha_Ig-like_3"/>
</dbReference>
<evidence type="ECO:0000256" key="13">
    <source>
        <dbReference type="RuleBase" id="RU003762"/>
    </source>
</evidence>
<evidence type="ECO:0000256" key="4">
    <source>
        <dbReference type="ARBA" id="ARBA00022729"/>
    </source>
</evidence>
<dbReference type="Proteomes" id="UP000076502">
    <property type="component" value="Unassembled WGS sequence"/>
</dbReference>
<keyword evidence="11" id="KW-0325">Glycoprotein</keyword>
<dbReference type="SUPFAM" id="SSF69318">
    <property type="entry name" value="Integrin alpha N-terminal domain"/>
    <property type="match status" value="1"/>
</dbReference>
<evidence type="ECO:0000259" key="16">
    <source>
        <dbReference type="Pfam" id="PF20806"/>
    </source>
</evidence>
<dbReference type="InterPro" id="IPR028994">
    <property type="entry name" value="Integrin_alpha_N"/>
</dbReference>
<feature type="repeat" description="FG-GAP" evidence="12">
    <location>
        <begin position="342"/>
        <end position="398"/>
    </location>
</feature>
<dbReference type="STRING" id="178035.A0A154PDS6"/>
<evidence type="ECO:0000256" key="6">
    <source>
        <dbReference type="ARBA" id="ARBA00022889"/>
    </source>
</evidence>
<evidence type="ECO:0000256" key="5">
    <source>
        <dbReference type="ARBA" id="ARBA00022737"/>
    </source>
</evidence>
<dbReference type="EMBL" id="KQ434885">
    <property type="protein sequence ID" value="KZC10049.1"/>
    <property type="molecule type" value="Genomic_DNA"/>
</dbReference>
<keyword evidence="5" id="KW-0677">Repeat</keyword>
<evidence type="ECO:0000256" key="2">
    <source>
        <dbReference type="ARBA" id="ARBA00008054"/>
    </source>
</evidence>
<evidence type="ECO:0000256" key="11">
    <source>
        <dbReference type="ARBA" id="ARBA00023180"/>
    </source>
</evidence>
<dbReference type="Pfam" id="PF01839">
    <property type="entry name" value="FG-GAP"/>
    <property type="match status" value="1"/>
</dbReference>
<dbReference type="PANTHER" id="PTHR23220">
    <property type="entry name" value="INTEGRIN ALPHA"/>
    <property type="match status" value="1"/>
</dbReference>
<dbReference type="InterPro" id="IPR013517">
    <property type="entry name" value="FG-GAP"/>
</dbReference>
<evidence type="ECO:0000256" key="12">
    <source>
        <dbReference type="PROSITE-ProRule" id="PRU00803"/>
    </source>
</evidence>
<keyword evidence="3 13" id="KW-0812">Transmembrane</keyword>
<proteinExistence type="inferred from homology"/>
<dbReference type="PRINTS" id="PR01185">
    <property type="entry name" value="INTEGRINA"/>
</dbReference>
<dbReference type="GO" id="GO:0009897">
    <property type="term" value="C:external side of plasma membrane"/>
    <property type="evidence" value="ECO:0007669"/>
    <property type="project" value="TreeGrafter"/>
</dbReference>
<dbReference type="GO" id="GO:0033627">
    <property type="term" value="P:cell adhesion mediated by integrin"/>
    <property type="evidence" value="ECO:0007669"/>
    <property type="project" value="TreeGrafter"/>
</dbReference>
<keyword evidence="6 13" id="KW-0130">Cell adhesion</keyword>
<keyword evidence="18" id="KW-1185">Reference proteome</keyword>
<feature type="domain" description="Integrin alpha second immunoglobulin-like" evidence="15">
    <location>
        <begin position="583"/>
        <end position="711"/>
    </location>
</feature>
<dbReference type="PROSITE" id="PS51470">
    <property type="entry name" value="FG_GAP"/>
    <property type="match status" value="4"/>
</dbReference>
<feature type="repeat" description="FG-GAP" evidence="12">
    <location>
        <begin position="283"/>
        <end position="341"/>
    </location>
</feature>
<dbReference type="Gene3D" id="2.130.10.130">
    <property type="entry name" value="Integrin alpha, N-terminal"/>
    <property type="match status" value="1"/>
</dbReference>
<dbReference type="PANTHER" id="PTHR23220:SF83">
    <property type="entry name" value="INTEGRIN ALPHA-PS3-RELATED"/>
    <property type="match status" value="1"/>
</dbReference>
<sequence>MYNLDVHSVQIRNAFSTPYSKQRGSYFGYSIAFYVNGNDSILLVGAPRANVSTLQGVIEPGTVYQCPLNNACKEWHIDETGNGQHKHIYREKQSKDNAWIGATIAVENKNSPRIVICGPRWTLIDLRWTVNRFMTGICYWAEIKSFNKEVKHGIVSFSDQSQLIITRRNQYVYNLGMGLAGFSLHVSNKVQWTVILGAPGALSWRGTSFLVTESSKKKIETINLFPTYEVEFDSGDYSGYAVTSGNYFEKGELWFASSSPHANNMHGKVVIFNFSNNDNKKSTVKKTVYGDQLGEYFGAALTSCDLNNDYKDELIIGAPQWAKDMDEGRIYILKATHSDVFEKQMFEGGTPGSRFGSVITCLGDIDYDGYADFAVGAPYEEQTGAIYIFNGNSNGLLKRYSQKIIGKEFGEHVRGFGMSISESRDINNDRYPDIAVGAPLSDQVIIIKSKPVVAVTTELIYLKKQKLLQNSTLFLIQVCTSYNGTYAPTHLEISQLLKVDEMYGRAFYDTKKRKDNIHHSITLQNSKTSCTSDKINLKENIQNIIDPLEIFVSVKLKQENEAIINKFLSKTEDVMKLPFAVDCGEDNVCTSDVKIMLSTDLKFGNKYTIGSSFTVKLIINAYNYGEPAYQAKIYIYIPNILFLASVPSSCMEGSHVHDTLEIICDIGNPLRANKTLILDLDLSEIRYGIDQVKLMSNFTMQSEQKNSSNHTQTLIIYFDVDVDVAIAGKTQDDLYSYFGKVQHQLNDIQFEHVYEVQKFGVSPLEEVVLTISIPTYWKHSTEDIQIINLNKTTGYMDGQQLYCTHSNVTPSVSLISIPNIYSAHSNLSVQEKFKTKTNFSMSLPPVNRSLYLDCANTNVQCTYLECKLSPFTSSLSVAKVTLMLDLYLKNFKSNMLEGKDIIYFLSNGTVNIAQPYNITQKYGHKPDNTIVATMFLGSPVSEQLATWIILLSIALGIVLLVFLIIGLVTIGFFNRKKREELQTLKSKMNVSCIL</sequence>
<dbReference type="GO" id="GO:0007157">
    <property type="term" value="P:heterophilic cell-cell adhesion via plasma membrane cell adhesion molecules"/>
    <property type="evidence" value="ECO:0007669"/>
    <property type="project" value="UniProtKB-ARBA"/>
</dbReference>
<evidence type="ECO:0000259" key="14">
    <source>
        <dbReference type="Pfam" id="PF08441"/>
    </source>
</evidence>
<dbReference type="GO" id="GO:0048513">
    <property type="term" value="P:animal organ development"/>
    <property type="evidence" value="ECO:0007669"/>
    <property type="project" value="UniProtKB-ARBA"/>
</dbReference>
<dbReference type="SMART" id="SM00191">
    <property type="entry name" value="Int_alpha"/>
    <property type="match status" value="6"/>
</dbReference>
<evidence type="ECO:0000256" key="10">
    <source>
        <dbReference type="ARBA" id="ARBA00023170"/>
    </source>
</evidence>
<keyword evidence="9 13" id="KW-0472">Membrane</keyword>
<dbReference type="AlphaFoldDB" id="A0A154PDS6"/>
<evidence type="ECO:0000313" key="18">
    <source>
        <dbReference type="Proteomes" id="UP000076502"/>
    </source>
</evidence>
<keyword evidence="10 13" id="KW-0675">Receptor</keyword>
<protein>
    <submittedName>
        <fullName evidence="17">Integrin alpha-5</fullName>
    </submittedName>
</protein>
<keyword evidence="7 13" id="KW-1133">Transmembrane helix</keyword>
<evidence type="ECO:0000259" key="15">
    <source>
        <dbReference type="Pfam" id="PF20805"/>
    </source>
</evidence>
<dbReference type="Gene3D" id="1.20.5.930">
    <property type="entry name" value="Bicelle-embedded integrin alpha(iib) transmembrane segment"/>
    <property type="match status" value="1"/>
</dbReference>
<comment type="similarity">
    <text evidence="2 13">Belongs to the integrin alpha chain family.</text>
</comment>
<evidence type="ECO:0000256" key="3">
    <source>
        <dbReference type="ARBA" id="ARBA00022692"/>
    </source>
</evidence>
<dbReference type="OrthoDB" id="5573735at2759"/>
<dbReference type="GO" id="GO:0007229">
    <property type="term" value="P:integrin-mediated signaling pathway"/>
    <property type="evidence" value="ECO:0007669"/>
    <property type="project" value="UniProtKB-KW"/>
</dbReference>
<dbReference type="Pfam" id="PF20805">
    <property type="entry name" value="Integrin_A_Ig_2"/>
    <property type="match status" value="1"/>
</dbReference>
<dbReference type="Gene3D" id="2.60.40.1510">
    <property type="entry name" value="ntegrin, alpha v. Chain A, domain 3"/>
    <property type="match status" value="1"/>
</dbReference>
<gene>
    <name evidence="17" type="ORF">WN55_01800</name>
</gene>
<evidence type="ECO:0000256" key="1">
    <source>
        <dbReference type="ARBA" id="ARBA00004479"/>
    </source>
</evidence>
<dbReference type="Pfam" id="PF20806">
    <property type="entry name" value="Integrin_A_Ig_3"/>
    <property type="match status" value="1"/>
</dbReference>
<organism evidence="17 18">
    <name type="scientific">Dufourea novaeangliae</name>
    <name type="common">Sweat bee</name>
    <dbReference type="NCBI Taxonomy" id="178035"/>
    <lineage>
        <taxon>Eukaryota</taxon>
        <taxon>Metazoa</taxon>
        <taxon>Ecdysozoa</taxon>
        <taxon>Arthropoda</taxon>
        <taxon>Hexapoda</taxon>
        <taxon>Insecta</taxon>
        <taxon>Pterygota</taxon>
        <taxon>Neoptera</taxon>
        <taxon>Endopterygota</taxon>
        <taxon>Hymenoptera</taxon>
        <taxon>Apocrita</taxon>
        <taxon>Aculeata</taxon>
        <taxon>Apoidea</taxon>
        <taxon>Anthophila</taxon>
        <taxon>Halictidae</taxon>
        <taxon>Rophitinae</taxon>
        <taxon>Dufourea</taxon>
    </lineage>
</organism>
<dbReference type="InterPro" id="IPR000413">
    <property type="entry name" value="Integrin_alpha"/>
</dbReference>
<feature type="repeat" description="FG-GAP" evidence="12">
    <location>
        <begin position="13"/>
        <end position="75"/>
    </location>
</feature>
<keyword evidence="8 13" id="KW-0401">Integrin</keyword>
<feature type="domain" description="Integrin alpha third immunoglobulin-like" evidence="16">
    <location>
        <begin position="750"/>
        <end position="921"/>
    </location>
</feature>
<feature type="repeat" description="FG-GAP" evidence="12">
    <location>
        <begin position="402"/>
        <end position="464"/>
    </location>
</feature>
<evidence type="ECO:0000256" key="9">
    <source>
        <dbReference type="ARBA" id="ARBA00023136"/>
    </source>
</evidence>
<evidence type="ECO:0000256" key="8">
    <source>
        <dbReference type="ARBA" id="ARBA00023037"/>
    </source>
</evidence>
<dbReference type="SUPFAM" id="SSF69179">
    <property type="entry name" value="Integrin domains"/>
    <property type="match status" value="3"/>
</dbReference>
<dbReference type="Pfam" id="PF08441">
    <property type="entry name" value="Integrin_A_Ig_1"/>
    <property type="match status" value="1"/>
</dbReference>
<dbReference type="InterPro" id="IPR048285">
    <property type="entry name" value="Integrin_alpha_Ig-like_2"/>
</dbReference>
<reference evidence="17 18" key="1">
    <citation type="submission" date="2015-07" db="EMBL/GenBank/DDBJ databases">
        <title>The genome of Dufourea novaeangliae.</title>
        <authorList>
            <person name="Pan H."/>
            <person name="Kapheim K."/>
        </authorList>
    </citation>
    <scope>NUCLEOTIDE SEQUENCE [LARGE SCALE GENOMIC DNA]</scope>
    <source>
        <strain evidence="17">0120121106</strain>
        <tissue evidence="17">Whole body</tissue>
    </source>
</reference>
<comment type="subcellular location">
    <subcellularLocation>
        <location evidence="1 13">Membrane</location>
        <topology evidence="1 13">Single-pass type I membrane protein</topology>
    </subcellularLocation>
</comment>
<feature type="domain" description="Integrin alpha first immunoglubulin-like" evidence="14">
    <location>
        <begin position="450"/>
        <end position="559"/>
    </location>
</feature>
<dbReference type="GO" id="GO:0005178">
    <property type="term" value="F:integrin binding"/>
    <property type="evidence" value="ECO:0007669"/>
    <property type="project" value="TreeGrafter"/>
</dbReference>
<evidence type="ECO:0000256" key="7">
    <source>
        <dbReference type="ARBA" id="ARBA00022989"/>
    </source>
</evidence>
<dbReference type="GO" id="GO:0008305">
    <property type="term" value="C:integrin complex"/>
    <property type="evidence" value="ECO:0007669"/>
    <property type="project" value="InterPro"/>
</dbReference>
<keyword evidence="4" id="KW-0732">Signal</keyword>